<dbReference type="Proteomes" id="UP001149860">
    <property type="component" value="Chromosome"/>
</dbReference>
<evidence type="ECO:0000313" key="2">
    <source>
        <dbReference type="Proteomes" id="UP001149860"/>
    </source>
</evidence>
<organism evidence="1 2">
    <name type="scientific">Lentilactobacillus terminaliae</name>
    <dbReference type="NCBI Taxonomy" id="3003483"/>
    <lineage>
        <taxon>Bacteria</taxon>
        <taxon>Bacillati</taxon>
        <taxon>Bacillota</taxon>
        <taxon>Bacilli</taxon>
        <taxon>Lactobacillales</taxon>
        <taxon>Lactobacillaceae</taxon>
        <taxon>Lentilactobacillus</taxon>
    </lineage>
</organism>
<gene>
    <name evidence="1" type="ORF">O0236_008290</name>
</gene>
<proteinExistence type="predicted"/>
<keyword evidence="2" id="KW-1185">Reference proteome</keyword>
<evidence type="ECO:0000313" key="1">
    <source>
        <dbReference type="EMBL" id="XFD39388.1"/>
    </source>
</evidence>
<reference evidence="1" key="1">
    <citation type="submission" date="2024-08" db="EMBL/GenBank/DDBJ databases">
        <title>Lentilactobacillus sp. nov., isolated from tree bark.</title>
        <authorList>
            <person name="Phuengjayaem S."/>
            <person name="Tanasupawat S."/>
        </authorList>
    </citation>
    <scope>NUCLEOTIDE SEQUENCE</scope>
    <source>
        <strain evidence="1">SPB1-3</strain>
    </source>
</reference>
<dbReference type="EMBL" id="CP168151">
    <property type="protein sequence ID" value="XFD39388.1"/>
    <property type="molecule type" value="Genomic_DNA"/>
</dbReference>
<sequence>MAEPTVKLPEYAELPVIDLYMDQLLGMVNQYTNELVDQPITKSMINSYVKKQIIEKPTNKKYSTDQLAELILISIYKSILPLPSIAKVLTIVRNNLAIAKVFDNVVYSFNNQLESTKKMEFSDGELIKKSAEFLAINQKIKQQINHL</sequence>
<accession>A0ACD5DE23</accession>
<name>A0ACD5DE23_9LACO</name>
<protein>
    <submittedName>
        <fullName evidence="1">DUF1836 domain-containing protein</fullName>
    </submittedName>
</protein>